<feature type="domain" description="Uroporphyrinogen decarboxylase (URO-D)" evidence="1">
    <location>
        <begin position="4"/>
        <end position="341"/>
    </location>
</feature>
<evidence type="ECO:0000313" key="2">
    <source>
        <dbReference type="EMBL" id="MBC8336171.1"/>
    </source>
</evidence>
<proteinExistence type="predicted"/>
<dbReference type="GO" id="GO:0004853">
    <property type="term" value="F:uroporphyrinogen decarboxylase activity"/>
    <property type="evidence" value="ECO:0007669"/>
    <property type="project" value="InterPro"/>
</dbReference>
<protein>
    <submittedName>
        <fullName evidence="2">Uroporphyrinogen decarboxylase family protein</fullName>
    </submittedName>
</protein>
<dbReference type="Pfam" id="PF01208">
    <property type="entry name" value="URO-D"/>
    <property type="match status" value="1"/>
</dbReference>
<evidence type="ECO:0000259" key="1">
    <source>
        <dbReference type="Pfam" id="PF01208"/>
    </source>
</evidence>
<dbReference type="PANTHER" id="PTHR47099">
    <property type="entry name" value="METHYLCOBAMIDE:COM METHYLTRANSFERASE MTBA"/>
    <property type="match status" value="1"/>
</dbReference>
<organism evidence="2 3">
    <name type="scientific">Candidatus Desulfolinea nitratireducens</name>
    <dbReference type="NCBI Taxonomy" id="2841698"/>
    <lineage>
        <taxon>Bacteria</taxon>
        <taxon>Bacillati</taxon>
        <taxon>Chloroflexota</taxon>
        <taxon>Anaerolineae</taxon>
        <taxon>Anaerolineales</taxon>
        <taxon>Anaerolineales incertae sedis</taxon>
        <taxon>Candidatus Desulfolinea</taxon>
    </lineage>
</organism>
<accession>A0A8J6NIJ6</accession>
<gene>
    <name evidence="2" type="ORF">H8E29_12960</name>
</gene>
<dbReference type="Gene3D" id="3.20.20.210">
    <property type="match status" value="1"/>
</dbReference>
<reference evidence="2 3" key="1">
    <citation type="submission" date="2020-08" db="EMBL/GenBank/DDBJ databases">
        <title>Bridging the membrane lipid divide: bacteria of the FCB group superphylum have the potential to synthesize archaeal ether lipids.</title>
        <authorList>
            <person name="Villanueva L."/>
            <person name="Von Meijenfeldt F.A.B."/>
            <person name="Westbye A.B."/>
            <person name="Yadav S."/>
            <person name="Hopmans E.C."/>
            <person name="Dutilh B.E."/>
            <person name="Sinninghe Damste J.S."/>
        </authorList>
    </citation>
    <scope>NUCLEOTIDE SEQUENCE [LARGE SCALE GENOMIC DNA]</scope>
    <source>
        <strain evidence="2">NIOZ-UU36</strain>
    </source>
</reference>
<dbReference type="AlphaFoldDB" id="A0A8J6NIJ6"/>
<evidence type="ECO:0000313" key="3">
    <source>
        <dbReference type="Proteomes" id="UP000614469"/>
    </source>
</evidence>
<dbReference type="InterPro" id="IPR052024">
    <property type="entry name" value="Methanogen_methyltrans"/>
</dbReference>
<dbReference type="SUPFAM" id="SSF51726">
    <property type="entry name" value="UROD/MetE-like"/>
    <property type="match status" value="1"/>
</dbReference>
<comment type="caution">
    <text evidence="2">The sequence shown here is derived from an EMBL/GenBank/DDBJ whole genome shotgun (WGS) entry which is preliminary data.</text>
</comment>
<dbReference type="InterPro" id="IPR038071">
    <property type="entry name" value="UROD/MetE-like_sf"/>
</dbReference>
<dbReference type="Proteomes" id="UP000614469">
    <property type="component" value="Unassembled WGS sequence"/>
</dbReference>
<dbReference type="EMBL" id="JACNJN010000145">
    <property type="protein sequence ID" value="MBC8336171.1"/>
    <property type="molecule type" value="Genomic_DNA"/>
</dbReference>
<dbReference type="GO" id="GO:0006779">
    <property type="term" value="P:porphyrin-containing compound biosynthetic process"/>
    <property type="evidence" value="ECO:0007669"/>
    <property type="project" value="InterPro"/>
</dbReference>
<dbReference type="InterPro" id="IPR000257">
    <property type="entry name" value="Uroporphyrinogen_deCOase"/>
</dbReference>
<name>A0A8J6NIJ6_9CHLR</name>
<sequence>MNSIERTLLTLEGKLPDRVPVDLHNFLVTARLMNVGSYADYFRDGEAMAEGQIMAWKRFGHDVLIIENGTAALAGALGVEVRFQSDSAPVATTPVLKSLDEVDKLKLPDPYKDPILSELLKATRIVVDQIGDQAFVIGRADQGPFSLACELRGMGDFLLDLAKNKQPEKIEQLLDFCRQVCHRFAVAQIEQGAHATSIGDSSSGPDVISPTYYRKFAYPYVKRLLDDLKSQNILLAYHICGNSTSIIDDMVSTGAAILEIDQKADMTKAKFAANGRTTLLGPIDPSGIMAHATPDAVAEKCREALDILAPGGGFILGPGCALPAFTPDDNIFAMIETAKEYGHYTI</sequence>
<dbReference type="PANTHER" id="PTHR47099:SF1">
    <property type="entry name" value="METHYLCOBAMIDE:COM METHYLTRANSFERASE MTBA"/>
    <property type="match status" value="1"/>
</dbReference>
<dbReference type="CDD" id="cd03465">
    <property type="entry name" value="URO-D_like"/>
    <property type="match status" value="1"/>
</dbReference>